<organism evidence="1 2">
    <name type="scientific">Flavonifractor plautii ATCC 29863</name>
    <dbReference type="NCBI Taxonomy" id="411475"/>
    <lineage>
        <taxon>Bacteria</taxon>
        <taxon>Bacillati</taxon>
        <taxon>Bacillota</taxon>
        <taxon>Clostridia</taxon>
        <taxon>Eubacteriales</taxon>
        <taxon>Oscillospiraceae</taxon>
        <taxon>Flavonifractor</taxon>
    </lineage>
</organism>
<evidence type="ECO:0000313" key="1">
    <source>
        <dbReference type="EMBL" id="EHM37226.1"/>
    </source>
</evidence>
<protein>
    <submittedName>
        <fullName evidence="1">Uncharacterized protein</fullName>
    </submittedName>
</protein>
<name>G9YXN0_FLAPL</name>
<dbReference type="Proteomes" id="UP000004459">
    <property type="component" value="Unassembled WGS sequence"/>
</dbReference>
<dbReference type="PATRIC" id="fig|411475.3.peg.3727"/>
<gene>
    <name evidence="1" type="ORF">HMPREF0372_04297</name>
</gene>
<proteinExistence type="predicted"/>
<comment type="caution">
    <text evidence="1">The sequence shown here is derived from an EMBL/GenBank/DDBJ whole genome shotgun (WGS) entry which is preliminary data.</text>
</comment>
<dbReference type="AlphaFoldDB" id="G9YXN0"/>
<evidence type="ECO:0000313" key="2">
    <source>
        <dbReference type="Proteomes" id="UP000004459"/>
    </source>
</evidence>
<reference evidence="1 2" key="1">
    <citation type="submission" date="2011-08" db="EMBL/GenBank/DDBJ databases">
        <authorList>
            <person name="Weinstock G."/>
            <person name="Sodergren E."/>
            <person name="Clifton S."/>
            <person name="Fulton L."/>
            <person name="Fulton B."/>
            <person name="Courtney L."/>
            <person name="Fronick C."/>
            <person name="Harrison M."/>
            <person name="Strong C."/>
            <person name="Farmer C."/>
            <person name="Delahaunty K."/>
            <person name="Markovic C."/>
            <person name="Hall O."/>
            <person name="Minx P."/>
            <person name="Tomlinson C."/>
            <person name="Mitreva M."/>
            <person name="Hou S."/>
            <person name="Chen J."/>
            <person name="Wollam A."/>
            <person name="Pepin K.H."/>
            <person name="Johnson M."/>
            <person name="Bhonagiri V."/>
            <person name="Zhang X."/>
            <person name="Suruliraj S."/>
            <person name="Warren W."/>
            <person name="Chinwalla A."/>
            <person name="Mardis E.R."/>
            <person name="Wilson R.K."/>
        </authorList>
    </citation>
    <scope>NUCLEOTIDE SEQUENCE [LARGE SCALE GENOMIC DNA]</scope>
    <source>
        <strain evidence="1 2">ATCC 29863</strain>
    </source>
</reference>
<dbReference type="EMBL" id="AGCK01000342">
    <property type="protein sequence ID" value="EHM37226.1"/>
    <property type="molecule type" value="Genomic_DNA"/>
</dbReference>
<sequence length="44" mass="5094">MPHDASFPLLNFFYRIIFPPARARAERTNFYTFFSSALSVPPPC</sequence>
<dbReference type="HOGENOM" id="CLU_3214667_0_0_9"/>
<accession>G9YXN0</accession>